<sequence>MSSVAAEPDAAAEALYQSSFEAMLADPADLEKAFAHARAAIAVDDFEGAIGTLERMLLLNPDLPQVRLELGVLYFRLGSYVAAKGYLLEIAEDDRLPGPLAARVQGYLAAIDKRLASNRFDGSAIVGLRYQTNANAGPESRDVRLFGLNARLDDEFSEQDDTNLFGILNLGHVYDFEAQNGVTLESNLTAYGTLQDQEDQLNLILLDADTGPRIPLPAGDLVGLSVRPFVTAGHIRLDDHEYSTMFGGGVGLDATVTPLFQMGFTGMVRSRQYSDGANRTSNSDQDGEEWTAKMDVHHRVGPDTRVSGSALFIFEGADVDHEESRTHGFTLSTTHNFRPEFALTPAPWTVMVSGGLFVTHYDSPDPVVDPNVKRVDRETRLAATLVVPFAESWNAIGSASVRDIDSSLPNYEFSNIALTLGAMYRF</sequence>
<dbReference type="SUPFAM" id="SSF48452">
    <property type="entry name" value="TPR-like"/>
    <property type="match status" value="1"/>
</dbReference>
<evidence type="ECO:0000313" key="2">
    <source>
        <dbReference type="Proteomes" id="UP000193200"/>
    </source>
</evidence>
<organism evidence="1 2">
    <name type="scientific">Oceanibacterium hippocampi</name>
    <dbReference type="NCBI Taxonomy" id="745714"/>
    <lineage>
        <taxon>Bacteria</taxon>
        <taxon>Pseudomonadati</taxon>
        <taxon>Pseudomonadota</taxon>
        <taxon>Alphaproteobacteria</taxon>
        <taxon>Sneathiellales</taxon>
        <taxon>Sneathiellaceae</taxon>
        <taxon>Oceanibacterium</taxon>
    </lineage>
</organism>
<name>A0A1Y5RE48_9PROT</name>
<gene>
    <name evidence="1" type="ORF">OCH7691_00165</name>
</gene>
<proteinExistence type="predicted"/>
<dbReference type="EMBL" id="FWFR01000001">
    <property type="protein sequence ID" value="SLN12569.1"/>
    <property type="molecule type" value="Genomic_DNA"/>
</dbReference>
<keyword evidence="2" id="KW-1185">Reference proteome</keyword>
<dbReference type="Proteomes" id="UP000193200">
    <property type="component" value="Unassembled WGS sequence"/>
</dbReference>
<evidence type="ECO:0000313" key="1">
    <source>
        <dbReference type="EMBL" id="SLN12569.1"/>
    </source>
</evidence>
<accession>A0A1Y5RE48</accession>
<dbReference type="AlphaFoldDB" id="A0A1Y5RE48"/>
<dbReference type="Gene3D" id="1.25.40.10">
    <property type="entry name" value="Tetratricopeptide repeat domain"/>
    <property type="match status" value="1"/>
</dbReference>
<protein>
    <recommendedName>
        <fullName evidence="3">Tetratricopeptide repeat protein</fullName>
    </recommendedName>
</protein>
<dbReference type="InterPro" id="IPR011990">
    <property type="entry name" value="TPR-like_helical_dom_sf"/>
</dbReference>
<dbReference type="RefSeq" id="WP_139839470.1">
    <property type="nucleotide sequence ID" value="NZ_FWFR01000001.1"/>
</dbReference>
<dbReference type="OrthoDB" id="7812878at2"/>
<dbReference type="Pfam" id="PF14559">
    <property type="entry name" value="TPR_19"/>
    <property type="match status" value="1"/>
</dbReference>
<dbReference type="InParanoid" id="A0A1Y5RE48"/>
<evidence type="ECO:0008006" key="3">
    <source>
        <dbReference type="Google" id="ProtNLM"/>
    </source>
</evidence>
<reference evidence="1 2" key="1">
    <citation type="submission" date="2017-03" db="EMBL/GenBank/DDBJ databases">
        <authorList>
            <person name="Afonso C.L."/>
            <person name="Miller P.J."/>
            <person name="Scott M.A."/>
            <person name="Spackman E."/>
            <person name="Goraichik I."/>
            <person name="Dimitrov K.M."/>
            <person name="Suarez D.L."/>
            <person name="Swayne D.E."/>
        </authorList>
    </citation>
    <scope>NUCLEOTIDE SEQUENCE [LARGE SCALE GENOMIC DNA]</scope>
    <source>
        <strain evidence="1 2">CECT 7691</strain>
    </source>
</reference>